<name>Q30YT2_OLEA2</name>
<keyword evidence="4" id="KW-1185">Reference proteome</keyword>
<feature type="domain" description="TadE-like" evidence="2">
    <location>
        <begin position="11"/>
        <end position="53"/>
    </location>
</feature>
<evidence type="ECO:0000259" key="2">
    <source>
        <dbReference type="Pfam" id="PF07811"/>
    </source>
</evidence>
<dbReference type="EMBL" id="CP000112">
    <property type="protein sequence ID" value="ABB39164.1"/>
    <property type="molecule type" value="Genomic_DNA"/>
</dbReference>
<dbReference type="InterPro" id="IPR012495">
    <property type="entry name" value="TadE-like_dom"/>
</dbReference>
<organism evidence="3 4">
    <name type="scientific">Oleidesulfovibrio alaskensis (strain ATCC BAA-1058 / DSM 17464 / G20)</name>
    <name type="common">Desulfovibrio alaskensis</name>
    <dbReference type="NCBI Taxonomy" id="207559"/>
    <lineage>
        <taxon>Bacteria</taxon>
        <taxon>Pseudomonadati</taxon>
        <taxon>Thermodesulfobacteriota</taxon>
        <taxon>Desulfovibrionia</taxon>
        <taxon>Desulfovibrionales</taxon>
        <taxon>Desulfovibrionaceae</taxon>
        <taxon>Oleidesulfovibrio</taxon>
    </lineage>
</organism>
<dbReference type="KEGG" id="dde:Dde_2367"/>
<dbReference type="Proteomes" id="UP000002710">
    <property type="component" value="Chromosome"/>
</dbReference>
<dbReference type="eggNOG" id="COG4961">
    <property type="taxonomic scope" value="Bacteria"/>
</dbReference>
<dbReference type="Pfam" id="PF07811">
    <property type="entry name" value="TadE"/>
    <property type="match status" value="1"/>
</dbReference>
<feature type="transmembrane region" description="Helical" evidence="1">
    <location>
        <begin position="12"/>
        <end position="32"/>
    </location>
</feature>
<keyword evidence="1" id="KW-1133">Transmembrane helix</keyword>
<evidence type="ECO:0000256" key="1">
    <source>
        <dbReference type="SAM" id="Phobius"/>
    </source>
</evidence>
<keyword evidence="1" id="KW-0472">Membrane</keyword>
<accession>Q30YT2</accession>
<keyword evidence="1" id="KW-0812">Transmembrane</keyword>
<protein>
    <submittedName>
        <fullName evidence="3">TadE family protein</fullName>
    </submittedName>
</protein>
<proteinExistence type="predicted"/>
<evidence type="ECO:0000313" key="4">
    <source>
        <dbReference type="Proteomes" id="UP000002710"/>
    </source>
</evidence>
<dbReference type="RefSeq" id="WP_011368240.1">
    <property type="nucleotide sequence ID" value="NC_007519.1"/>
</dbReference>
<gene>
    <name evidence="3" type="ordered locus">Dde_2367</name>
</gene>
<evidence type="ECO:0000313" key="3">
    <source>
        <dbReference type="EMBL" id="ABB39164.1"/>
    </source>
</evidence>
<dbReference type="STRING" id="207559.Dde_2367"/>
<sequence>MPISFTRDERGLAAIEVALLVPVLAALLYVLVEGGNTIRTYSALTEASRSAARHVVLTGETDNLDAFVRSLVTSLDPQALSTNVSAAEQGAMVTVQVRYGYKSVFTSNIITGEANEPLYTLTAQTSMPLP</sequence>
<reference evidence="3 4" key="1">
    <citation type="journal article" date="2011" name="J. Bacteriol.">
        <title>Complete genome sequence and updated annotation of Desulfovibrio alaskensis G20.</title>
        <authorList>
            <person name="Hauser L.J."/>
            <person name="Land M.L."/>
            <person name="Brown S.D."/>
            <person name="Larimer F."/>
            <person name="Keller K.L."/>
            <person name="Rapp-Giles B.J."/>
            <person name="Price M.N."/>
            <person name="Lin M."/>
            <person name="Bruce D.C."/>
            <person name="Detter J.C."/>
            <person name="Tapia R."/>
            <person name="Han C.S."/>
            <person name="Goodwin L.A."/>
            <person name="Cheng J.F."/>
            <person name="Pitluck S."/>
            <person name="Copeland A."/>
            <person name="Lucas S."/>
            <person name="Nolan M."/>
            <person name="Lapidus A.L."/>
            <person name="Palumbo A.V."/>
            <person name="Wall J.D."/>
        </authorList>
    </citation>
    <scope>NUCLEOTIDE SEQUENCE [LARGE SCALE GENOMIC DNA]</scope>
    <source>
        <strain evidence="4">ATCC BAA 1058 / DSM 17464 / G20</strain>
    </source>
</reference>
<dbReference type="HOGENOM" id="CLU_122851_4_0_7"/>
<dbReference type="AlphaFoldDB" id="Q30YT2"/>